<keyword evidence="7" id="KW-1185">Reference proteome</keyword>
<evidence type="ECO:0000259" key="3">
    <source>
        <dbReference type="Pfam" id="PF25164"/>
    </source>
</evidence>
<organism evidence="5 6">
    <name type="scientific">Brevibacillus agri</name>
    <dbReference type="NCBI Taxonomy" id="51101"/>
    <lineage>
        <taxon>Bacteria</taxon>
        <taxon>Bacillati</taxon>
        <taxon>Bacillota</taxon>
        <taxon>Bacilli</taxon>
        <taxon>Bacillales</taxon>
        <taxon>Paenibacillaceae</taxon>
        <taxon>Brevibacillus</taxon>
    </lineage>
</organism>
<dbReference type="InterPro" id="IPR057253">
    <property type="entry name" value="CoiA-like_N"/>
</dbReference>
<comment type="caution">
    <text evidence="5">The sequence shown here is derived from an EMBL/GenBank/DDBJ whole genome shotgun (WGS) entry which is preliminary data.</text>
</comment>
<dbReference type="EMBL" id="BJOD01000014">
    <property type="protein sequence ID" value="GED25603.1"/>
    <property type="molecule type" value="Genomic_DNA"/>
</dbReference>
<dbReference type="InterPro" id="IPR010330">
    <property type="entry name" value="CoiA_nuc"/>
</dbReference>
<proteinExistence type="predicted"/>
<feature type="domain" description="Competence protein CoiA nuclease-like" evidence="2">
    <location>
        <begin position="65"/>
        <end position="172"/>
    </location>
</feature>
<dbReference type="Proteomes" id="UP000317180">
    <property type="component" value="Unassembled WGS sequence"/>
</dbReference>
<reference evidence="4 7" key="2">
    <citation type="submission" date="2019-06" db="EMBL/GenBank/DDBJ databases">
        <title>Whole genome shotgun sequence of Brevibacillus agri NBRC 15538.</title>
        <authorList>
            <person name="Hosoyama A."/>
            <person name="Uohara A."/>
            <person name="Ohji S."/>
            <person name="Ichikawa N."/>
        </authorList>
    </citation>
    <scope>NUCLEOTIDE SEQUENCE [LARGE SCALE GENOMIC DNA]</scope>
    <source>
        <strain evidence="4 7">NBRC 15538</strain>
    </source>
</reference>
<dbReference type="OrthoDB" id="3784230at2"/>
<dbReference type="Pfam" id="PF25164">
    <property type="entry name" value="CoiA_N"/>
    <property type="match status" value="1"/>
</dbReference>
<reference evidence="5 6" key="1">
    <citation type="submission" date="2018-10" db="EMBL/GenBank/DDBJ databases">
        <title>Phylogenomics of Brevibacillus.</title>
        <authorList>
            <person name="Dunlap C."/>
        </authorList>
    </citation>
    <scope>NUCLEOTIDE SEQUENCE [LARGE SCALE GENOMIC DNA]</scope>
    <source>
        <strain evidence="5 6">NRRL NRS 1219</strain>
    </source>
</reference>
<evidence type="ECO:0000313" key="6">
    <source>
        <dbReference type="Proteomes" id="UP000276178"/>
    </source>
</evidence>
<evidence type="ECO:0000313" key="5">
    <source>
        <dbReference type="EMBL" id="RNB55387.1"/>
    </source>
</evidence>
<dbReference type="Proteomes" id="UP000276178">
    <property type="component" value="Unassembled WGS sequence"/>
</dbReference>
<dbReference type="EMBL" id="RHHN01000035">
    <property type="protein sequence ID" value="RNB55387.1"/>
    <property type="molecule type" value="Genomic_DNA"/>
</dbReference>
<name>A0A3M8AXJ7_9BACL</name>
<evidence type="ECO:0000256" key="1">
    <source>
        <dbReference type="SAM" id="MobiDB-lite"/>
    </source>
</evidence>
<dbReference type="GeneID" id="82813032"/>
<evidence type="ECO:0000313" key="7">
    <source>
        <dbReference type="Proteomes" id="UP000317180"/>
    </source>
</evidence>
<feature type="compositionally biased region" description="Basic and acidic residues" evidence="1">
    <location>
        <begin position="252"/>
        <end position="263"/>
    </location>
</feature>
<dbReference type="RefSeq" id="WP_122952894.1">
    <property type="nucleotide sequence ID" value="NZ_BJOD01000014.1"/>
</dbReference>
<feature type="region of interest" description="Disordered" evidence="1">
    <location>
        <begin position="232"/>
        <end position="263"/>
    </location>
</feature>
<sequence length="468" mass="54749">MRQCVHGEGFSVDPQTHSPELLRTWSGKQLFCQQCGAKVIFRHGQLVTPHFAHVASSCCDAGEPETAEHKAGKQLLVEWVRELYPANHTRQEAYLEEIGQRADVLTIFPNGQRLCIEYQCSRIEDKALRKRIEGYDQAQIAQIWIIGKSVFASRSVNRFRLQAWEKTIWERQRLLCLLDPLGRKRLDVLLDLAAVAGAKTLFSCKRRAEWELSRLKLTPEAQLLQADDAPLAAEKKRQSPQAQKTSRRRATREKAALAHKKTEREREREFLAHPLRKFALARVGDYLSHPLFNQKLEGDQLFVIDHRLWQSYLFLTEIHKVYQRKAVFATGTEIPRLFIKHILTKDDRFFERPFRSVVTRYVDQRLAQTIRRPNERESPGKAVHELVYEYFCRLEALGFLRNTTPNKERISASGMLYGRFDVLFDRFCPDLFGHTERELVAFFRQHDLCYLKGRWFDKKQTRKTPLDV</sequence>
<evidence type="ECO:0000259" key="2">
    <source>
        <dbReference type="Pfam" id="PF06054"/>
    </source>
</evidence>
<gene>
    <name evidence="4" type="ORF">BAG01nite_17050</name>
    <name evidence="5" type="ORF">EB820_11675</name>
</gene>
<accession>A0A3M8AXJ7</accession>
<feature type="domain" description="Competence protein CoiA-like N-terminal" evidence="3">
    <location>
        <begin position="20"/>
        <end position="60"/>
    </location>
</feature>
<dbReference type="Pfam" id="PF06054">
    <property type="entry name" value="CoiA_nuc"/>
    <property type="match status" value="1"/>
</dbReference>
<evidence type="ECO:0000313" key="4">
    <source>
        <dbReference type="EMBL" id="GED25603.1"/>
    </source>
</evidence>
<dbReference type="AlphaFoldDB" id="A0A3M8AXJ7"/>
<protein>
    <submittedName>
        <fullName evidence="5">Competence protein</fullName>
    </submittedName>
</protein>